<dbReference type="RefSeq" id="WP_083138580.1">
    <property type="nucleotide sequence ID" value="NZ_MVHD01000022.1"/>
</dbReference>
<reference evidence="2 3" key="1">
    <citation type="submission" date="2017-02" db="EMBL/GenBank/DDBJ databases">
        <title>The new phylogeny of genus Mycobacterium.</title>
        <authorList>
            <person name="Tortoli E."/>
            <person name="Trovato A."/>
            <person name="Cirillo D.M."/>
        </authorList>
    </citation>
    <scope>NUCLEOTIDE SEQUENCE [LARGE SCALE GENOMIC DNA]</scope>
    <source>
        <strain evidence="2 3">DSM 45230</strain>
    </source>
</reference>
<dbReference type="Gene3D" id="1.10.287.850">
    <property type="entry name" value="HP0062-like domain"/>
    <property type="match status" value="1"/>
</dbReference>
<gene>
    <name evidence="2" type="ORF">BST11_14250</name>
</gene>
<name>A0ABX3R8A5_9MYCO</name>
<dbReference type="SUPFAM" id="SSF140459">
    <property type="entry name" value="PE/PPE dimer-like"/>
    <property type="match status" value="1"/>
</dbReference>
<dbReference type="InterPro" id="IPR049934">
    <property type="entry name" value="GjpA-like"/>
</dbReference>
<dbReference type="Proteomes" id="UP000192319">
    <property type="component" value="Unassembled WGS sequence"/>
</dbReference>
<evidence type="ECO:0000313" key="3">
    <source>
        <dbReference type="Proteomes" id="UP000192319"/>
    </source>
</evidence>
<evidence type="ECO:0000259" key="1">
    <source>
        <dbReference type="Pfam" id="PF00934"/>
    </source>
</evidence>
<dbReference type="EMBL" id="MVHD01000022">
    <property type="protein sequence ID" value="OQZ90143.1"/>
    <property type="molecule type" value="Genomic_DNA"/>
</dbReference>
<feature type="domain" description="PE" evidence="1">
    <location>
        <begin position="4"/>
        <end position="94"/>
    </location>
</feature>
<dbReference type="NCBIfam" id="NF033942">
    <property type="entry name" value="GjpA"/>
    <property type="match status" value="1"/>
</dbReference>
<organism evidence="2 3">
    <name type="scientific">Mycobacterium alsense</name>
    <dbReference type="NCBI Taxonomy" id="324058"/>
    <lineage>
        <taxon>Bacteria</taxon>
        <taxon>Bacillati</taxon>
        <taxon>Actinomycetota</taxon>
        <taxon>Actinomycetes</taxon>
        <taxon>Mycobacteriales</taxon>
        <taxon>Mycobacteriaceae</taxon>
        <taxon>Mycobacterium</taxon>
    </lineage>
</organism>
<sequence length="407" mass="39823">MSFVIAVPELVQGAAQDLAGLGSSLAEAAASVAGPTTGIAAAAHDEVSVAIASLFGGVGQEFQALGAQARAFHAQFVEVLNASAGAYVSAEVANAQQTLGAVAAPAQVTELLGPWQQVLTTTTGNAQTVFAASQQALTTLSGGIAVEFSQLLTSPATAFGNLQNALQSVALVGAPSALQSAVVNHTLGGVTTIAGDGPDAGTLVPDVHLHIYQGLVGVGDFAPPTGPAGQFVSALTNFAASPLSGVLIGFAGPIVSPGVQLLNNAGAIATDLTGGNPAAALTELINTPADLTNAFFNGATLNLDPLAPVFSPFVSAGDAGGEQLTGLSIAFGGLFSPGQVINGVNGPMYYGTGGSLFNSLGMDLSLIPPDDGAGDIIHVPAIPVGPIGATAGLIDIFGQALGGSLLG</sequence>
<dbReference type="InterPro" id="IPR000084">
    <property type="entry name" value="PE-PGRS_N"/>
</dbReference>
<evidence type="ECO:0000313" key="2">
    <source>
        <dbReference type="EMBL" id="OQZ90143.1"/>
    </source>
</evidence>
<proteinExistence type="predicted"/>
<comment type="caution">
    <text evidence="2">The sequence shown here is derived from an EMBL/GenBank/DDBJ whole genome shotgun (WGS) entry which is preliminary data.</text>
</comment>
<accession>A0ABX3R8A5</accession>
<protein>
    <recommendedName>
        <fullName evidence="1">PE domain-containing protein</fullName>
    </recommendedName>
</protein>
<keyword evidence="3" id="KW-1185">Reference proteome</keyword>
<dbReference type="Pfam" id="PF00934">
    <property type="entry name" value="PE"/>
    <property type="match status" value="1"/>
</dbReference>
<dbReference type="InterPro" id="IPR038332">
    <property type="entry name" value="PPE_sf"/>
</dbReference>